<keyword evidence="2" id="KW-0418">Kinase</keyword>
<dbReference type="AlphaFoldDB" id="A0A4T1ZTQ0"/>
<protein>
    <submittedName>
        <fullName evidence="2">Protein kinase</fullName>
    </submittedName>
</protein>
<dbReference type="Gene3D" id="3.60.40.10">
    <property type="entry name" value="PPM-type phosphatase domain"/>
    <property type="match status" value="1"/>
</dbReference>
<dbReference type="InterPro" id="IPR011009">
    <property type="entry name" value="Kinase-like_dom_sf"/>
</dbReference>
<keyword evidence="1" id="KW-0812">Transmembrane</keyword>
<dbReference type="OrthoDB" id="9801841at2"/>
<keyword evidence="1" id="KW-1133">Transmembrane helix</keyword>
<dbReference type="InterPro" id="IPR036457">
    <property type="entry name" value="PPM-type-like_dom_sf"/>
</dbReference>
<keyword evidence="3" id="KW-1185">Reference proteome</keyword>
<comment type="caution">
    <text evidence="2">The sequence shown here is derived from an EMBL/GenBank/DDBJ whole genome shotgun (WGS) entry which is preliminary data.</text>
</comment>
<dbReference type="Proteomes" id="UP000307541">
    <property type="component" value="Unassembled WGS sequence"/>
</dbReference>
<gene>
    <name evidence="2" type="ORF">D8779_16115</name>
</gene>
<evidence type="ECO:0000313" key="3">
    <source>
        <dbReference type="Proteomes" id="UP000307541"/>
    </source>
</evidence>
<keyword evidence="1" id="KW-0472">Membrane</keyword>
<evidence type="ECO:0000313" key="2">
    <source>
        <dbReference type="EMBL" id="TIH07675.1"/>
    </source>
</evidence>
<dbReference type="Gene3D" id="1.10.510.10">
    <property type="entry name" value="Transferase(Phosphotransferase) domain 1"/>
    <property type="match status" value="1"/>
</dbReference>
<sequence>MSIEPLHHPAVKLLCGQGIDLPSQAARARAIWLPGREGRAPVLWGALLWARDCTDVVRTLEAYLDGLLADCTCTPAGWSEAQAARQVLAGFNQQLFRQHQAGHRLAQLDAGLLLVQGAQVQFLQAGAIGLLRHQHGNARSLAGREGMQLGAQAELALVQHSLTLTPGELLLLAPQPLLDVADLQGLRTAAPALSDDALSALLAPLMQAPGAAALLQLGEAEVAPTLAQRQPWPVVGSAHPGLQLDGWVLLSACSYGPPGRVFRATDPRGREAIVWLAEQAADEVFWQREWVLRCSPVTGLAQILSSHQPREHAFWLFEPPAKGMRSLVDWLAAHGPLDAVTLLVMLEQLIAAVRGLQRRGMQGLWLNPRNILVGDGSRVLLLPEYAALLPGVAPQRLPQQAVPLAPEARCGRMLEGRADQFALAALVYWLFCGRWPEAAQPDAGYNSRYVPLSHYRAQVPAGWDGVLARALAPRPEARFEALSEFERALRQPLSQHSGPMLRARHYRPHWRLGLLGLLVLQLAVGLWLSLGG</sequence>
<keyword evidence="2" id="KW-0808">Transferase</keyword>
<accession>A0A4T1ZTQ0</accession>
<dbReference type="RefSeq" id="WP_136665502.1">
    <property type="nucleotide sequence ID" value="NZ_RFLV01000003.1"/>
</dbReference>
<dbReference type="GO" id="GO:0016301">
    <property type="term" value="F:kinase activity"/>
    <property type="evidence" value="ECO:0007669"/>
    <property type="project" value="UniProtKB-KW"/>
</dbReference>
<evidence type="ECO:0000256" key="1">
    <source>
        <dbReference type="SAM" id="Phobius"/>
    </source>
</evidence>
<dbReference type="SUPFAM" id="SSF56112">
    <property type="entry name" value="Protein kinase-like (PK-like)"/>
    <property type="match status" value="1"/>
</dbReference>
<proteinExistence type="predicted"/>
<feature type="transmembrane region" description="Helical" evidence="1">
    <location>
        <begin position="510"/>
        <end position="530"/>
    </location>
</feature>
<name>A0A4T1ZTQ0_9PSED</name>
<organism evidence="2 3">
    <name type="scientific">Pseudomonas leptonychotis</name>
    <dbReference type="NCBI Taxonomy" id="2448482"/>
    <lineage>
        <taxon>Bacteria</taxon>
        <taxon>Pseudomonadati</taxon>
        <taxon>Pseudomonadota</taxon>
        <taxon>Gammaproteobacteria</taxon>
        <taxon>Pseudomonadales</taxon>
        <taxon>Pseudomonadaceae</taxon>
        <taxon>Pseudomonas</taxon>
    </lineage>
</organism>
<reference evidence="2 3" key="1">
    <citation type="submission" date="2018-10" db="EMBL/GenBank/DDBJ databases">
        <title>Pseudomonas leptonychotis sp. nov., isolated from Weddell seals in Antarctica.</title>
        <authorList>
            <person name="Novakova D."/>
            <person name="Svec P."/>
            <person name="Kralova S."/>
            <person name="Kristofova L."/>
            <person name="Zeman M."/>
            <person name="Pantucek R."/>
            <person name="Maslanova I."/>
            <person name="Sedlacek I."/>
        </authorList>
    </citation>
    <scope>NUCLEOTIDE SEQUENCE [LARGE SCALE GENOMIC DNA]</scope>
    <source>
        <strain evidence="2 3">CCM 8849</strain>
    </source>
</reference>
<dbReference type="EMBL" id="RFLV01000003">
    <property type="protein sequence ID" value="TIH07675.1"/>
    <property type="molecule type" value="Genomic_DNA"/>
</dbReference>